<name>A0A3E1EYW4_9FLAO</name>
<keyword evidence="1" id="KW-0472">Membrane</keyword>
<dbReference type="AlphaFoldDB" id="A0A3E1EYW4"/>
<comment type="caution">
    <text evidence="2">The sequence shown here is derived from an EMBL/GenBank/DDBJ whole genome shotgun (WGS) entry which is preliminary data.</text>
</comment>
<proteinExistence type="predicted"/>
<dbReference type="Pfam" id="PF14126">
    <property type="entry name" value="DUF4293"/>
    <property type="match status" value="1"/>
</dbReference>
<feature type="transmembrane region" description="Helical" evidence="1">
    <location>
        <begin position="87"/>
        <end position="107"/>
    </location>
</feature>
<protein>
    <submittedName>
        <fullName evidence="2">DUF4293 family protein</fullName>
    </submittedName>
</protein>
<evidence type="ECO:0000313" key="3">
    <source>
        <dbReference type="Proteomes" id="UP000257127"/>
    </source>
</evidence>
<feature type="transmembrane region" description="Helical" evidence="1">
    <location>
        <begin position="7"/>
        <end position="28"/>
    </location>
</feature>
<feature type="transmembrane region" description="Helical" evidence="1">
    <location>
        <begin position="119"/>
        <end position="137"/>
    </location>
</feature>
<keyword evidence="1" id="KW-1133">Transmembrane helix</keyword>
<dbReference type="Proteomes" id="UP000257127">
    <property type="component" value="Unassembled WGS sequence"/>
</dbReference>
<accession>A0A3E1EYW4</accession>
<keyword evidence="1" id="KW-0812">Transmembrane</keyword>
<sequence>MIQRVQSIYLLLSLIALVFLSIGTDVFVTEVSQEGQFDMTNYGNVYGVQTDINLQGELSDENLELLKQATGKVEITEEMKGIPSYYFPFYSITILLSMLTVVVLLGYKNLKRQLKLGRLLFVLNFLLFGAAIALYYLMKGSTVPESAEYVTSAQLSFGFYCIAIALAFSFLANIGIRRDIKLIKSIDRIR</sequence>
<evidence type="ECO:0000256" key="1">
    <source>
        <dbReference type="SAM" id="Phobius"/>
    </source>
</evidence>
<dbReference type="OrthoDB" id="594989at2"/>
<dbReference type="EMBL" id="QURB01000003">
    <property type="protein sequence ID" value="RFC54746.1"/>
    <property type="molecule type" value="Genomic_DNA"/>
</dbReference>
<reference evidence="2 3" key="1">
    <citation type="submission" date="2018-08" db="EMBL/GenBank/DDBJ databases">
        <title>The draft genome squence of Brumimicrobium sp. N62.</title>
        <authorList>
            <person name="Du Z.-J."/>
            <person name="Luo H.-R."/>
        </authorList>
    </citation>
    <scope>NUCLEOTIDE SEQUENCE [LARGE SCALE GENOMIC DNA]</scope>
    <source>
        <strain evidence="2 3">N62</strain>
    </source>
</reference>
<dbReference type="RefSeq" id="WP_116880580.1">
    <property type="nucleotide sequence ID" value="NZ_QURB01000003.1"/>
</dbReference>
<dbReference type="InterPro" id="IPR025635">
    <property type="entry name" value="DUF4293"/>
</dbReference>
<gene>
    <name evidence="2" type="ORF">DXU93_07105</name>
</gene>
<organism evidence="2 3">
    <name type="scientific">Brumimicrobium aurantiacum</name>
    <dbReference type="NCBI Taxonomy" id="1737063"/>
    <lineage>
        <taxon>Bacteria</taxon>
        <taxon>Pseudomonadati</taxon>
        <taxon>Bacteroidota</taxon>
        <taxon>Flavobacteriia</taxon>
        <taxon>Flavobacteriales</taxon>
        <taxon>Crocinitomicaceae</taxon>
        <taxon>Brumimicrobium</taxon>
    </lineage>
</organism>
<evidence type="ECO:0000313" key="2">
    <source>
        <dbReference type="EMBL" id="RFC54746.1"/>
    </source>
</evidence>
<feature type="transmembrane region" description="Helical" evidence="1">
    <location>
        <begin position="157"/>
        <end position="176"/>
    </location>
</feature>
<keyword evidence="3" id="KW-1185">Reference proteome</keyword>